<evidence type="ECO:0000313" key="3">
    <source>
        <dbReference type="Proteomes" id="UP000064967"/>
    </source>
</evidence>
<keyword evidence="2" id="KW-0830">Ubiquinone</keyword>
<dbReference type="RefSeq" id="WP_146654647.1">
    <property type="nucleotide sequence ID" value="NZ_CP012333.1"/>
</dbReference>
<dbReference type="EMBL" id="CP012333">
    <property type="protein sequence ID" value="AKV03966.1"/>
    <property type="molecule type" value="Genomic_DNA"/>
</dbReference>
<dbReference type="Proteomes" id="UP000064967">
    <property type="component" value="Chromosome"/>
</dbReference>
<dbReference type="PANTHER" id="PTHR33990">
    <property type="entry name" value="PROTEIN YJDN-RELATED"/>
    <property type="match status" value="1"/>
</dbReference>
<dbReference type="OrthoDB" id="5293819at2"/>
<dbReference type="Gene3D" id="3.10.180.10">
    <property type="entry name" value="2,3-Dihydroxybiphenyl 1,2-Dioxygenase, domain 1"/>
    <property type="match status" value="1"/>
</dbReference>
<organism evidence="2 3">
    <name type="scientific">Labilithrix luteola</name>
    <dbReference type="NCBI Taxonomy" id="1391654"/>
    <lineage>
        <taxon>Bacteria</taxon>
        <taxon>Pseudomonadati</taxon>
        <taxon>Myxococcota</taxon>
        <taxon>Polyangia</taxon>
        <taxon>Polyangiales</taxon>
        <taxon>Labilitrichaceae</taxon>
        <taxon>Labilithrix</taxon>
    </lineage>
</organism>
<dbReference type="PANTHER" id="PTHR33990:SF2">
    <property type="entry name" value="PHNB-LIKE DOMAIN-CONTAINING PROTEIN"/>
    <property type="match status" value="1"/>
</dbReference>
<dbReference type="GO" id="GO:0008168">
    <property type="term" value="F:methyltransferase activity"/>
    <property type="evidence" value="ECO:0007669"/>
    <property type="project" value="UniProtKB-KW"/>
</dbReference>
<feature type="domain" description="PhnB-like" evidence="1">
    <location>
        <begin position="7"/>
        <end position="122"/>
    </location>
</feature>
<reference evidence="2 3" key="1">
    <citation type="submission" date="2015-08" db="EMBL/GenBank/DDBJ databases">
        <authorList>
            <person name="Babu N.S."/>
            <person name="Beckwith C.J."/>
            <person name="Beseler K.G."/>
            <person name="Brison A."/>
            <person name="Carone J.V."/>
            <person name="Caskin T.P."/>
            <person name="Diamond M."/>
            <person name="Durham M.E."/>
            <person name="Foxe J.M."/>
            <person name="Go M."/>
            <person name="Henderson B.A."/>
            <person name="Jones I.B."/>
            <person name="McGettigan J.A."/>
            <person name="Micheletti S.J."/>
            <person name="Nasrallah M.E."/>
            <person name="Ortiz D."/>
            <person name="Piller C.R."/>
            <person name="Privatt S.R."/>
            <person name="Schneider S.L."/>
            <person name="Sharp S."/>
            <person name="Smith T.C."/>
            <person name="Stanton J.D."/>
            <person name="Ullery H.E."/>
            <person name="Wilson R.J."/>
            <person name="Serrano M.G."/>
            <person name="Buck G."/>
            <person name="Lee V."/>
            <person name="Wang Y."/>
            <person name="Carvalho R."/>
            <person name="Voegtly L."/>
            <person name="Shi R."/>
            <person name="Duckworth R."/>
            <person name="Johnson A."/>
            <person name="Loviza R."/>
            <person name="Walstead R."/>
            <person name="Shah Z."/>
            <person name="Kiflezghi M."/>
            <person name="Wade K."/>
            <person name="Ball S.L."/>
            <person name="Bradley K.W."/>
            <person name="Asai D.J."/>
            <person name="Bowman C.A."/>
            <person name="Russell D.A."/>
            <person name="Pope W.H."/>
            <person name="Jacobs-Sera D."/>
            <person name="Hendrix R.W."/>
            <person name="Hatfull G.F."/>
        </authorList>
    </citation>
    <scope>NUCLEOTIDE SEQUENCE [LARGE SCALE GENOMIC DNA]</scope>
    <source>
        <strain evidence="2 3">DSM 27648</strain>
    </source>
</reference>
<evidence type="ECO:0000313" key="2">
    <source>
        <dbReference type="EMBL" id="AKV03966.1"/>
    </source>
</evidence>
<dbReference type="PIRSF" id="PIRSF021700">
    <property type="entry name" value="3_dmu_93_MTrfase"/>
    <property type="match status" value="1"/>
</dbReference>
<keyword evidence="2" id="KW-0489">Methyltransferase</keyword>
<dbReference type="GO" id="GO:0032259">
    <property type="term" value="P:methylation"/>
    <property type="evidence" value="ECO:0007669"/>
    <property type="project" value="UniProtKB-KW"/>
</dbReference>
<dbReference type="Pfam" id="PF06983">
    <property type="entry name" value="3-dmu-9_3-mt"/>
    <property type="match status" value="1"/>
</dbReference>
<dbReference type="KEGG" id="llu:AKJ09_10629"/>
<dbReference type="InterPro" id="IPR029068">
    <property type="entry name" value="Glyas_Bleomycin-R_OHBP_Dase"/>
</dbReference>
<dbReference type="SUPFAM" id="SSF54593">
    <property type="entry name" value="Glyoxalase/Bleomycin resistance protein/Dihydroxybiphenyl dioxygenase"/>
    <property type="match status" value="1"/>
</dbReference>
<gene>
    <name evidence="2" type="ORF">AKJ09_10629</name>
</gene>
<keyword evidence="3" id="KW-1185">Reference proteome</keyword>
<dbReference type="STRING" id="1391654.AKJ09_10629"/>
<dbReference type="PATRIC" id="fig|1391654.3.peg.10769"/>
<sequence length="163" mass="18169">MAQAQSKIYTHLWYAKDAEGAARFYASIFPNSRVDRVTALLSESPSGPPGSVKVVDFTLFGQRFQAITAGPHDEFNDAISIVVTCDDQAELDRYWNALIEGGGKPQACGWLIDRYGLRWQIVPAMLDTWMRDDDPARSKRVSDAFLKMVKLDIAKLEAAARAK</sequence>
<proteinExistence type="predicted"/>
<accession>A0A0K1QDW7</accession>
<dbReference type="InterPro" id="IPR028973">
    <property type="entry name" value="PhnB-like"/>
</dbReference>
<dbReference type="AlphaFoldDB" id="A0A0K1QDW7"/>
<name>A0A0K1QDW7_9BACT</name>
<protein>
    <submittedName>
        <fullName evidence="2">3-demethylubiquinone-9 3-methyltransferase</fullName>
    </submittedName>
</protein>
<dbReference type="CDD" id="cd06588">
    <property type="entry name" value="PhnB_like"/>
    <property type="match status" value="1"/>
</dbReference>
<keyword evidence="2" id="KW-0808">Transferase</keyword>
<evidence type="ECO:0000259" key="1">
    <source>
        <dbReference type="Pfam" id="PF06983"/>
    </source>
</evidence>
<dbReference type="InterPro" id="IPR009725">
    <property type="entry name" value="3_dmu_93_MTrfase"/>
</dbReference>